<evidence type="ECO:0000256" key="4">
    <source>
        <dbReference type="ARBA" id="ARBA00023136"/>
    </source>
</evidence>
<dbReference type="GO" id="GO:0004930">
    <property type="term" value="F:G protein-coupled receptor activity"/>
    <property type="evidence" value="ECO:0007669"/>
    <property type="project" value="InterPro"/>
</dbReference>
<dbReference type="Gene3D" id="1.20.1070.10">
    <property type="entry name" value="Rhodopsin 7-helix transmembrane proteins"/>
    <property type="match status" value="1"/>
</dbReference>
<evidence type="ECO:0000256" key="3">
    <source>
        <dbReference type="ARBA" id="ARBA00022989"/>
    </source>
</evidence>
<keyword evidence="4 5" id="KW-0472">Membrane</keyword>
<proteinExistence type="predicted"/>
<comment type="caution">
    <text evidence="8">The sequence shown here is derived from an EMBL/GenBank/DDBJ whole genome shotgun (WGS) entry which is preliminary data.</text>
</comment>
<keyword evidence="9" id="KW-1185">Reference proteome</keyword>
<feature type="transmembrane region" description="Helical" evidence="5">
    <location>
        <begin position="139"/>
        <end position="164"/>
    </location>
</feature>
<keyword evidence="3 5" id="KW-1133">Transmembrane helix</keyword>
<dbReference type="PROSITE" id="PS50262">
    <property type="entry name" value="G_PROTEIN_RECEP_F1_2"/>
    <property type="match status" value="1"/>
</dbReference>
<feature type="transmembrane region" description="Helical" evidence="5">
    <location>
        <begin position="199"/>
        <end position="219"/>
    </location>
</feature>
<dbReference type="InterPro" id="IPR000276">
    <property type="entry name" value="GPCR_Rhodpsn"/>
</dbReference>
<keyword evidence="2 5" id="KW-0812">Transmembrane</keyword>
<dbReference type="InterPro" id="IPR017452">
    <property type="entry name" value="GPCR_Rhodpsn_7TM"/>
</dbReference>
<feature type="transmembrane region" description="Helical" evidence="5">
    <location>
        <begin position="25"/>
        <end position="49"/>
    </location>
</feature>
<dbReference type="Pfam" id="PF00001">
    <property type="entry name" value="7tm_1"/>
    <property type="match status" value="1"/>
</dbReference>
<evidence type="ECO:0000256" key="1">
    <source>
        <dbReference type="ARBA" id="ARBA00004370"/>
    </source>
</evidence>
<accession>A0A814DAL2</accession>
<protein>
    <recommendedName>
        <fullName evidence="6">G-protein coupled receptors family 1 profile domain-containing protein</fullName>
    </recommendedName>
</protein>
<feature type="domain" description="G-protein coupled receptors family 1 profile" evidence="6">
    <location>
        <begin position="41"/>
        <end position="296"/>
    </location>
</feature>
<feature type="transmembrane region" description="Helical" evidence="5">
    <location>
        <begin position="240"/>
        <end position="263"/>
    </location>
</feature>
<dbReference type="Proteomes" id="UP000663852">
    <property type="component" value="Unassembled WGS sequence"/>
</dbReference>
<feature type="transmembrane region" description="Helical" evidence="5">
    <location>
        <begin position="283"/>
        <end position="301"/>
    </location>
</feature>
<feature type="transmembrane region" description="Helical" evidence="5">
    <location>
        <begin position="61"/>
        <end position="83"/>
    </location>
</feature>
<evidence type="ECO:0000313" key="7">
    <source>
        <dbReference type="EMBL" id="CAF0943921.1"/>
    </source>
</evidence>
<reference evidence="8" key="1">
    <citation type="submission" date="2021-02" db="EMBL/GenBank/DDBJ databases">
        <authorList>
            <person name="Nowell W R."/>
        </authorList>
    </citation>
    <scope>NUCLEOTIDE SEQUENCE</scope>
</reference>
<name>A0A814DAL2_ADIRI</name>
<comment type="subcellular location">
    <subcellularLocation>
        <location evidence="1">Membrane</location>
    </subcellularLocation>
</comment>
<dbReference type="Proteomes" id="UP000663828">
    <property type="component" value="Unassembled WGS sequence"/>
</dbReference>
<organism evidence="8 10">
    <name type="scientific">Adineta ricciae</name>
    <name type="common">Rotifer</name>
    <dbReference type="NCBI Taxonomy" id="249248"/>
    <lineage>
        <taxon>Eukaryota</taxon>
        <taxon>Metazoa</taxon>
        <taxon>Spiralia</taxon>
        <taxon>Gnathifera</taxon>
        <taxon>Rotifera</taxon>
        <taxon>Eurotatoria</taxon>
        <taxon>Bdelloidea</taxon>
        <taxon>Adinetida</taxon>
        <taxon>Adinetidae</taxon>
        <taxon>Adineta</taxon>
    </lineage>
</organism>
<gene>
    <name evidence="8" type="ORF">EDS130_LOCUS12382</name>
    <name evidence="7" type="ORF">XAT740_LOCUS10275</name>
</gene>
<evidence type="ECO:0000259" key="6">
    <source>
        <dbReference type="PROSITE" id="PS50262"/>
    </source>
</evidence>
<evidence type="ECO:0000313" key="8">
    <source>
        <dbReference type="EMBL" id="CAF0951839.1"/>
    </source>
</evidence>
<evidence type="ECO:0000313" key="9">
    <source>
        <dbReference type="Proteomes" id="UP000663828"/>
    </source>
</evidence>
<dbReference type="GO" id="GO:0016020">
    <property type="term" value="C:membrane"/>
    <property type="evidence" value="ECO:0007669"/>
    <property type="project" value="UniProtKB-SubCell"/>
</dbReference>
<dbReference type="AlphaFoldDB" id="A0A814DAL2"/>
<dbReference type="SUPFAM" id="SSF81321">
    <property type="entry name" value="Family A G protein-coupled receptor-like"/>
    <property type="match status" value="1"/>
</dbReference>
<evidence type="ECO:0000256" key="2">
    <source>
        <dbReference type="ARBA" id="ARBA00022692"/>
    </source>
</evidence>
<evidence type="ECO:0000256" key="5">
    <source>
        <dbReference type="SAM" id="Phobius"/>
    </source>
</evidence>
<sequence length="326" mass="37913">MNNQTLNITLTLEENSSQLGFQQRAITISLLAIFFIPSLIYFLLIFYYFIRLRKTLLFNRINHHVILCILICDFLIITTELPFTFRFLSSGYFQASNLCPFWILWNYTSEGLPLFLTMFASIERYFLVFHKHLITNHKILFHYIPMTMVCLYTIGINSYLVLFIPCEANHQYDLNVFVCGGACYFSDFLPNIYDTIVDVMVPPFIILIFNLLIIIRVVIRRHNALGTVLVPNILKKNRRMILQLLAISLLSLIIWVPWVVIILGQDFYDPAFAQQFIDIIIHYLPYFSSFASPFLALVGLPEIQAKFKRVRPQRTVALNTIGSVNA</sequence>
<dbReference type="EMBL" id="CAJNOR010000545">
    <property type="protein sequence ID" value="CAF0943921.1"/>
    <property type="molecule type" value="Genomic_DNA"/>
</dbReference>
<feature type="transmembrane region" description="Helical" evidence="5">
    <location>
        <begin position="103"/>
        <end position="127"/>
    </location>
</feature>
<dbReference type="EMBL" id="CAJNOJ010000047">
    <property type="protein sequence ID" value="CAF0951839.1"/>
    <property type="molecule type" value="Genomic_DNA"/>
</dbReference>
<evidence type="ECO:0000313" key="10">
    <source>
        <dbReference type="Proteomes" id="UP000663852"/>
    </source>
</evidence>